<sequence>MGDVRVKTIYKDERLLNDFLGLKDIELVNLHIRPLEYVIEYMKVKKTTKKVTPK</sequence>
<reference evidence="1" key="1">
    <citation type="journal article" date="2015" name="Nature">
        <title>Complex archaea that bridge the gap between prokaryotes and eukaryotes.</title>
        <authorList>
            <person name="Spang A."/>
            <person name="Saw J.H."/>
            <person name="Jorgensen S.L."/>
            <person name="Zaremba-Niedzwiedzka K."/>
            <person name="Martijn J."/>
            <person name="Lind A.E."/>
            <person name="van Eijk R."/>
            <person name="Schleper C."/>
            <person name="Guy L."/>
            <person name="Ettema T.J."/>
        </authorList>
    </citation>
    <scope>NUCLEOTIDE SEQUENCE</scope>
</reference>
<organism evidence="1">
    <name type="scientific">marine sediment metagenome</name>
    <dbReference type="NCBI Taxonomy" id="412755"/>
    <lineage>
        <taxon>unclassified sequences</taxon>
        <taxon>metagenomes</taxon>
        <taxon>ecological metagenomes</taxon>
    </lineage>
</organism>
<evidence type="ECO:0000313" key="1">
    <source>
        <dbReference type="EMBL" id="KKM82244.1"/>
    </source>
</evidence>
<name>A0A0F9KJC6_9ZZZZ</name>
<accession>A0A0F9KJC6</accession>
<proteinExistence type="predicted"/>
<gene>
    <name evidence="1" type="ORF">LCGC14_1321560</name>
</gene>
<dbReference type="EMBL" id="LAZR01007892">
    <property type="protein sequence ID" value="KKM82244.1"/>
    <property type="molecule type" value="Genomic_DNA"/>
</dbReference>
<protein>
    <submittedName>
        <fullName evidence="1">Uncharacterized protein</fullName>
    </submittedName>
</protein>
<dbReference type="AlphaFoldDB" id="A0A0F9KJC6"/>
<comment type="caution">
    <text evidence="1">The sequence shown here is derived from an EMBL/GenBank/DDBJ whole genome shotgun (WGS) entry which is preliminary data.</text>
</comment>